<evidence type="ECO:0000313" key="9">
    <source>
        <dbReference type="Proteomes" id="UP000199309"/>
    </source>
</evidence>
<dbReference type="EC" id="2.6.1.-" evidence="6"/>
<keyword evidence="3 6" id="KW-0032">Aminotransferase</keyword>
<dbReference type="SUPFAM" id="SSF53383">
    <property type="entry name" value="PLP-dependent transferases"/>
    <property type="match status" value="1"/>
</dbReference>
<evidence type="ECO:0000256" key="1">
    <source>
        <dbReference type="ARBA" id="ARBA00001933"/>
    </source>
</evidence>
<dbReference type="InterPro" id="IPR015424">
    <property type="entry name" value="PyrdxlP-dep_Trfase"/>
</dbReference>
<dbReference type="PANTHER" id="PTHR46383:SF1">
    <property type="entry name" value="ASPARTATE AMINOTRANSFERASE"/>
    <property type="match status" value="1"/>
</dbReference>
<feature type="domain" description="Aminotransferase class I/classII large" evidence="7">
    <location>
        <begin position="34"/>
        <end position="384"/>
    </location>
</feature>
<evidence type="ECO:0000256" key="4">
    <source>
        <dbReference type="ARBA" id="ARBA00022679"/>
    </source>
</evidence>
<dbReference type="AlphaFoldDB" id="A0A1G9YWB6"/>
<organism evidence="8 9">
    <name type="scientific">Megasphaera paucivorans</name>
    <dbReference type="NCBI Taxonomy" id="349095"/>
    <lineage>
        <taxon>Bacteria</taxon>
        <taxon>Bacillati</taxon>
        <taxon>Bacillota</taxon>
        <taxon>Negativicutes</taxon>
        <taxon>Veillonellales</taxon>
        <taxon>Veillonellaceae</taxon>
        <taxon>Megasphaera</taxon>
    </lineage>
</organism>
<accession>A0A1G9YWB6</accession>
<dbReference type="InterPro" id="IPR015422">
    <property type="entry name" value="PyrdxlP-dep_Trfase_small"/>
</dbReference>
<dbReference type="CDD" id="cd00609">
    <property type="entry name" value="AAT_like"/>
    <property type="match status" value="1"/>
</dbReference>
<proteinExistence type="inferred from homology"/>
<dbReference type="GO" id="GO:0006520">
    <property type="term" value="P:amino acid metabolic process"/>
    <property type="evidence" value="ECO:0007669"/>
    <property type="project" value="InterPro"/>
</dbReference>
<comment type="cofactor">
    <cofactor evidence="1 6">
        <name>pyridoxal 5'-phosphate</name>
        <dbReference type="ChEBI" id="CHEBI:597326"/>
    </cofactor>
</comment>
<dbReference type="PANTHER" id="PTHR46383">
    <property type="entry name" value="ASPARTATE AMINOTRANSFERASE"/>
    <property type="match status" value="1"/>
</dbReference>
<comment type="similarity">
    <text evidence="2 6">Belongs to the class-I pyridoxal-phosphate-dependent aminotransferase family.</text>
</comment>
<reference evidence="8 9" key="1">
    <citation type="submission" date="2016-10" db="EMBL/GenBank/DDBJ databases">
        <authorList>
            <person name="de Groot N.N."/>
        </authorList>
    </citation>
    <scope>NUCLEOTIDE SEQUENCE [LARGE SCALE GENOMIC DNA]</scope>
    <source>
        <strain evidence="8 9">DSM 16981</strain>
    </source>
</reference>
<keyword evidence="5" id="KW-0663">Pyridoxal phosphate</keyword>
<evidence type="ECO:0000256" key="2">
    <source>
        <dbReference type="ARBA" id="ARBA00007441"/>
    </source>
</evidence>
<dbReference type="STRING" id="349095.SAMN05660299_02158"/>
<dbReference type="InterPro" id="IPR015421">
    <property type="entry name" value="PyrdxlP-dep_Trfase_major"/>
</dbReference>
<dbReference type="EMBL" id="FNHQ01000025">
    <property type="protein sequence ID" value="SDN12636.1"/>
    <property type="molecule type" value="Genomic_DNA"/>
</dbReference>
<name>A0A1G9YWB6_9FIRM</name>
<dbReference type="InterPro" id="IPR050596">
    <property type="entry name" value="AspAT/PAT-like"/>
</dbReference>
<dbReference type="InterPro" id="IPR004839">
    <property type="entry name" value="Aminotransferase_I/II_large"/>
</dbReference>
<protein>
    <recommendedName>
        <fullName evidence="6">Aminotransferase</fullName>
        <ecNumber evidence="6">2.6.1.-</ecNumber>
    </recommendedName>
</protein>
<evidence type="ECO:0000313" key="8">
    <source>
        <dbReference type="EMBL" id="SDN12636.1"/>
    </source>
</evidence>
<gene>
    <name evidence="8" type="ORF">SAMN05660299_02158</name>
</gene>
<evidence type="ECO:0000259" key="7">
    <source>
        <dbReference type="Pfam" id="PF00155"/>
    </source>
</evidence>
<dbReference type="InterPro" id="IPR004838">
    <property type="entry name" value="NHTrfase_class1_PyrdxlP-BS"/>
</dbReference>
<dbReference type="RefSeq" id="WP_218118783.1">
    <property type="nucleotide sequence ID" value="NZ_FNHQ01000025.1"/>
</dbReference>
<keyword evidence="9" id="KW-1185">Reference proteome</keyword>
<sequence length="393" mass="44062">MLKEKLAKRMNTFPLSGIRKVQAEAKELESHGENIIHMEMGMPDFDTPEYIKKACIQSIKDGHVFYTVGAGLLDLRKAISKKLEKENHLTYSTDEIVVTIGLSAGIFTVYAALLDAEDEVLIPNPVYPPYLNIPHLLGAKTIDYSLLEINNYQPDITEIENKITKKTKAIVIISPNNPLGSILTYDSLQHIAKLAIQYNLAVITDEIYERILFDKAVHYSIASFPHMKERTLTLNGFSKTYSMTGWRLGYIAGPKEIMPDINKLHGHMNSCATTFVQDAAITALTEEHEEVEKMVTAYQQRKDYLVRNLNKIEGISCTNPQGAFYLFLNIKKLGMTSEEAASYFLHTAHVALVPGTVFGSNGAGYIRMSFANSMKEIKTACFRIQAAVEKLKK</sequence>
<dbReference type="Pfam" id="PF00155">
    <property type="entry name" value="Aminotran_1_2"/>
    <property type="match status" value="1"/>
</dbReference>
<dbReference type="GO" id="GO:0030170">
    <property type="term" value="F:pyridoxal phosphate binding"/>
    <property type="evidence" value="ECO:0007669"/>
    <property type="project" value="InterPro"/>
</dbReference>
<dbReference type="Gene3D" id="3.90.1150.10">
    <property type="entry name" value="Aspartate Aminotransferase, domain 1"/>
    <property type="match status" value="1"/>
</dbReference>
<dbReference type="PROSITE" id="PS00105">
    <property type="entry name" value="AA_TRANSFER_CLASS_1"/>
    <property type="match status" value="1"/>
</dbReference>
<evidence type="ECO:0000256" key="5">
    <source>
        <dbReference type="ARBA" id="ARBA00022898"/>
    </source>
</evidence>
<evidence type="ECO:0000256" key="3">
    <source>
        <dbReference type="ARBA" id="ARBA00022576"/>
    </source>
</evidence>
<evidence type="ECO:0000256" key="6">
    <source>
        <dbReference type="RuleBase" id="RU000481"/>
    </source>
</evidence>
<dbReference type="Proteomes" id="UP000199309">
    <property type="component" value="Unassembled WGS sequence"/>
</dbReference>
<dbReference type="FunFam" id="3.40.640.10:FF:000033">
    <property type="entry name" value="Aspartate aminotransferase"/>
    <property type="match status" value="1"/>
</dbReference>
<keyword evidence="4 6" id="KW-0808">Transferase</keyword>
<dbReference type="GO" id="GO:0008483">
    <property type="term" value="F:transaminase activity"/>
    <property type="evidence" value="ECO:0007669"/>
    <property type="project" value="UniProtKB-KW"/>
</dbReference>
<dbReference type="Gene3D" id="3.40.640.10">
    <property type="entry name" value="Type I PLP-dependent aspartate aminotransferase-like (Major domain)"/>
    <property type="match status" value="1"/>
</dbReference>